<comment type="caution">
    <text evidence="6">The sequence shown here is derived from an EMBL/GenBank/DDBJ whole genome shotgun (WGS) entry which is preliminary data.</text>
</comment>
<dbReference type="GO" id="GO:0006935">
    <property type="term" value="P:chemotaxis"/>
    <property type="evidence" value="ECO:0007669"/>
    <property type="project" value="UniProtKB-UniRule"/>
</dbReference>
<sequence length="342" mass="36233">MNISSRVTKDIIVIGGSAGSRAVLKTLVADLPADLPASIFVSTHIPANSPSLLPEILADNSKLPVRQAVDGQAVERGHIYVAAPDRHLLLMGETIKFGAGPRENMVRPSIDPMFRSAALSFGPRAVGLILTGMLNDGAAGLHAIKSHGGTAVVQHPLDAEADQMPLAALEAVEVDHVASAAELGGLLAKIAGSEAGPARNLPSDDLQLEVEIATGAGAGSAELRKIASPSALTCPDCHGVLSEVRGSRPLRFRCQIGHAYTADVLAGHIDELDEAIRIAMRIMEERLTLVERMARDARATGRTTVAELYEARAVEYRQYSATLRDAALTSLRLGRQSRFQDI</sequence>
<evidence type="ECO:0000313" key="7">
    <source>
        <dbReference type="Proteomes" id="UP000540909"/>
    </source>
</evidence>
<dbReference type="Pfam" id="PF01339">
    <property type="entry name" value="CheB_methylest"/>
    <property type="match status" value="1"/>
</dbReference>
<evidence type="ECO:0000259" key="5">
    <source>
        <dbReference type="PROSITE" id="PS50122"/>
    </source>
</evidence>
<feature type="active site" evidence="4">
    <location>
        <position position="44"/>
    </location>
</feature>
<evidence type="ECO:0000256" key="2">
    <source>
        <dbReference type="ARBA" id="ARBA00039140"/>
    </source>
</evidence>
<dbReference type="EMBL" id="JACIFY010000018">
    <property type="protein sequence ID" value="MBB4237940.1"/>
    <property type="molecule type" value="Genomic_DNA"/>
</dbReference>
<dbReference type="AlphaFoldDB" id="A0A7W6R7P7"/>
<dbReference type="SUPFAM" id="SSF52738">
    <property type="entry name" value="Methylesterase CheB, C-terminal domain"/>
    <property type="match status" value="1"/>
</dbReference>
<name>A0A7W6R7P7_9HYPH</name>
<gene>
    <name evidence="6" type="ORF">GGD57_004543</name>
</gene>
<dbReference type="InterPro" id="IPR035909">
    <property type="entry name" value="CheB_C"/>
</dbReference>
<dbReference type="InterPro" id="IPR011247">
    <property type="entry name" value="Chemotax_prot-Glu_Me-esterase"/>
</dbReference>
<dbReference type="PANTHER" id="PTHR42872:SF6">
    <property type="entry name" value="PROTEIN-GLUTAMATE METHYLESTERASE_PROTEIN-GLUTAMINE GLUTAMINASE"/>
    <property type="match status" value="1"/>
</dbReference>
<dbReference type="EC" id="3.1.1.61" evidence="2"/>
<comment type="catalytic activity">
    <reaction evidence="3">
        <text>[protein]-L-glutamate 5-O-methyl ester + H2O = L-glutamyl-[protein] + methanol + H(+)</text>
        <dbReference type="Rhea" id="RHEA:23236"/>
        <dbReference type="Rhea" id="RHEA-COMP:10208"/>
        <dbReference type="Rhea" id="RHEA-COMP:10311"/>
        <dbReference type="ChEBI" id="CHEBI:15377"/>
        <dbReference type="ChEBI" id="CHEBI:15378"/>
        <dbReference type="ChEBI" id="CHEBI:17790"/>
        <dbReference type="ChEBI" id="CHEBI:29973"/>
        <dbReference type="ChEBI" id="CHEBI:82795"/>
        <dbReference type="EC" id="3.1.1.61"/>
    </reaction>
</comment>
<dbReference type="CDD" id="cd16433">
    <property type="entry name" value="CheB"/>
    <property type="match status" value="1"/>
</dbReference>
<evidence type="ECO:0000256" key="4">
    <source>
        <dbReference type="PROSITE-ProRule" id="PRU00050"/>
    </source>
</evidence>
<dbReference type="GO" id="GO:0005737">
    <property type="term" value="C:cytoplasm"/>
    <property type="evidence" value="ECO:0007669"/>
    <property type="project" value="InterPro"/>
</dbReference>
<feature type="active site" evidence="4">
    <location>
        <position position="17"/>
    </location>
</feature>
<dbReference type="InterPro" id="IPR000673">
    <property type="entry name" value="Sig_transdc_resp-reg_Me-estase"/>
</dbReference>
<dbReference type="GO" id="GO:0000156">
    <property type="term" value="F:phosphorelay response regulator activity"/>
    <property type="evidence" value="ECO:0007669"/>
    <property type="project" value="InterPro"/>
</dbReference>
<dbReference type="GO" id="GO:0008984">
    <property type="term" value="F:protein-glutamate methylesterase activity"/>
    <property type="evidence" value="ECO:0007669"/>
    <property type="project" value="UniProtKB-EC"/>
</dbReference>
<feature type="domain" description="CheB-type methylesterase" evidence="5">
    <location>
        <begin position="5"/>
        <end position="194"/>
    </location>
</feature>
<dbReference type="PIRSF" id="PIRSF036461">
    <property type="entry name" value="Chmtx_methlestr"/>
    <property type="match status" value="1"/>
</dbReference>
<keyword evidence="4" id="KW-0145">Chemotaxis</keyword>
<proteinExistence type="predicted"/>
<protein>
    <recommendedName>
        <fullName evidence="2">protein-glutamate methylesterase</fullName>
        <ecNumber evidence="2">3.1.1.61</ecNumber>
    </recommendedName>
</protein>
<dbReference type="Proteomes" id="UP000540909">
    <property type="component" value="Unassembled WGS sequence"/>
</dbReference>
<accession>A0A7W6R7P7</accession>
<dbReference type="Gene3D" id="3.40.50.180">
    <property type="entry name" value="Methylesterase CheB, C-terminal domain"/>
    <property type="match status" value="1"/>
</dbReference>
<reference evidence="6 7" key="1">
    <citation type="submission" date="2020-08" db="EMBL/GenBank/DDBJ databases">
        <title>Genomic Encyclopedia of Type Strains, Phase IV (KMG-V): Genome sequencing to study the core and pangenomes of soil and plant-associated prokaryotes.</title>
        <authorList>
            <person name="Whitman W."/>
        </authorList>
    </citation>
    <scope>NUCLEOTIDE SEQUENCE [LARGE SCALE GENOMIC DNA]</scope>
    <source>
        <strain evidence="6 7">SEMIA 4089</strain>
    </source>
</reference>
<evidence type="ECO:0000256" key="3">
    <source>
        <dbReference type="ARBA" id="ARBA00048267"/>
    </source>
</evidence>
<dbReference type="PROSITE" id="PS50122">
    <property type="entry name" value="CHEB"/>
    <property type="match status" value="1"/>
</dbReference>
<keyword evidence="1 4" id="KW-0378">Hydrolase</keyword>
<organism evidence="6 7">
    <name type="scientific">Rhizobium esperanzae</name>
    <dbReference type="NCBI Taxonomy" id="1967781"/>
    <lineage>
        <taxon>Bacteria</taxon>
        <taxon>Pseudomonadati</taxon>
        <taxon>Pseudomonadota</taxon>
        <taxon>Alphaproteobacteria</taxon>
        <taxon>Hyphomicrobiales</taxon>
        <taxon>Rhizobiaceae</taxon>
        <taxon>Rhizobium/Agrobacterium group</taxon>
        <taxon>Rhizobium</taxon>
    </lineage>
</organism>
<feature type="active site" evidence="4">
    <location>
        <position position="136"/>
    </location>
</feature>
<evidence type="ECO:0000313" key="6">
    <source>
        <dbReference type="EMBL" id="MBB4237940.1"/>
    </source>
</evidence>
<evidence type="ECO:0000256" key="1">
    <source>
        <dbReference type="ARBA" id="ARBA00022801"/>
    </source>
</evidence>
<dbReference type="PANTHER" id="PTHR42872">
    <property type="entry name" value="PROTEIN-GLUTAMATE METHYLESTERASE/PROTEIN-GLUTAMINE GLUTAMINASE"/>
    <property type="match status" value="1"/>
</dbReference>